<sequence>MEKAGSKKRKRPEKSVIEEAVSEVLEKGQPINRTALAVNISRAYLAKIVKKVKTSGDSSYEHCPNIGNRRIFTTEQENMLADYLKTASKMCHGLTRHQAKKLGFVYAVANDICPPKWKEVETATDDWLKGFMSRHKDLTVRKPESTSLSRATSFNKANVSTFFEKLNTVLQRYKFPPHRIFNADETGCSTVTNPPKVIAERGSKQIGQVTSAERGTLVTTLFFINAAGGFLPPVFVFPRVNYKDIMLNNGPPGALGLAQVSGWMTEDCFVKALEHFVIHVRPSKENPALILMDNHTSHVNLRVVEFARQNSIIIVTFPPHCSHKLQPLDITVYGPFKTRYRTAMNEWMLTNPGKTVTIYQIGQFVKEAYLSAFSPQNITQGFLKTGIYPLNSNIFSEEAFLSSYVTDRPDPQSNDGLNLYKESMERNLETTPPSSTKSLEAGEENELLIDQNIRLSHRSTSTPPAANPSQRIISPEMIRPFSKAGPRQNTKRNNRKMSSAIVTDSPERKKIEEKEYSAKKPKVTFKKMTTKDSIKTLKTKSEINKENSVLQDDSDSSDSIVLAELKTKGVRSKINPKANNNSDDCVVCSKTYKDSDQDWFQCKICSGWAHECCGIKGNLNFFCKTCF</sequence>
<organism evidence="3 4">
    <name type="scientific">Acanthoscelides obtectus</name>
    <name type="common">Bean weevil</name>
    <name type="synonym">Bruchus obtectus</name>
    <dbReference type="NCBI Taxonomy" id="200917"/>
    <lineage>
        <taxon>Eukaryota</taxon>
        <taxon>Metazoa</taxon>
        <taxon>Ecdysozoa</taxon>
        <taxon>Arthropoda</taxon>
        <taxon>Hexapoda</taxon>
        <taxon>Insecta</taxon>
        <taxon>Pterygota</taxon>
        <taxon>Neoptera</taxon>
        <taxon>Endopterygota</taxon>
        <taxon>Coleoptera</taxon>
        <taxon>Polyphaga</taxon>
        <taxon>Cucujiformia</taxon>
        <taxon>Chrysomeloidea</taxon>
        <taxon>Chrysomelidae</taxon>
        <taxon>Bruchinae</taxon>
        <taxon>Bruchini</taxon>
        <taxon>Acanthoscelides</taxon>
    </lineage>
</organism>
<dbReference type="PANTHER" id="PTHR19303">
    <property type="entry name" value="TRANSPOSON"/>
    <property type="match status" value="1"/>
</dbReference>
<dbReference type="AlphaFoldDB" id="A0A9P0M9R0"/>
<gene>
    <name evidence="3" type="ORF">ACAOBT_LOCUS29778</name>
</gene>
<protein>
    <recommendedName>
        <fullName evidence="2">DDE-1 domain-containing protein</fullName>
    </recommendedName>
</protein>
<dbReference type="EMBL" id="CAKOFQ010007760">
    <property type="protein sequence ID" value="CAH2007668.1"/>
    <property type="molecule type" value="Genomic_DNA"/>
</dbReference>
<dbReference type="InterPro" id="IPR050863">
    <property type="entry name" value="CenT-Element_Derived"/>
</dbReference>
<evidence type="ECO:0000256" key="1">
    <source>
        <dbReference type="SAM" id="MobiDB-lite"/>
    </source>
</evidence>
<dbReference type="Gene3D" id="3.30.420.10">
    <property type="entry name" value="Ribonuclease H-like superfamily/Ribonuclease H"/>
    <property type="match status" value="1"/>
</dbReference>
<accession>A0A9P0M9R0</accession>
<dbReference type="InterPro" id="IPR004875">
    <property type="entry name" value="DDE_SF_endonuclease_dom"/>
</dbReference>
<proteinExistence type="predicted"/>
<dbReference type="Pfam" id="PF03184">
    <property type="entry name" value="DDE_1"/>
    <property type="match status" value="1"/>
</dbReference>
<reference evidence="3" key="1">
    <citation type="submission" date="2022-03" db="EMBL/GenBank/DDBJ databases">
        <authorList>
            <person name="Sayadi A."/>
        </authorList>
    </citation>
    <scope>NUCLEOTIDE SEQUENCE</scope>
</reference>
<name>A0A9P0M9R0_ACAOB</name>
<comment type="caution">
    <text evidence="3">The sequence shown here is derived from an EMBL/GenBank/DDBJ whole genome shotgun (WGS) entry which is preliminary data.</text>
</comment>
<feature type="region of interest" description="Disordered" evidence="1">
    <location>
        <begin position="481"/>
        <end position="508"/>
    </location>
</feature>
<evidence type="ECO:0000313" key="4">
    <source>
        <dbReference type="Proteomes" id="UP001152888"/>
    </source>
</evidence>
<dbReference type="Proteomes" id="UP001152888">
    <property type="component" value="Unassembled WGS sequence"/>
</dbReference>
<dbReference type="OrthoDB" id="8187571at2759"/>
<dbReference type="PANTHER" id="PTHR19303:SF71">
    <property type="entry name" value="ZINC FINGER PHD-TYPE DOMAIN-CONTAINING PROTEIN"/>
    <property type="match status" value="1"/>
</dbReference>
<evidence type="ECO:0000313" key="3">
    <source>
        <dbReference type="EMBL" id="CAH2007668.1"/>
    </source>
</evidence>
<dbReference type="GO" id="GO:0005634">
    <property type="term" value="C:nucleus"/>
    <property type="evidence" value="ECO:0007669"/>
    <property type="project" value="TreeGrafter"/>
</dbReference>
<dbReference type="CDD" id="cd15517">
    <property type="entry name" value="PHD_TCF19_like"/>
    <property type="match status" value="1"/>
</dbReference>
<dbReference type="GO" id="GO:0003677">
    <property type="term" value="F:DNA binding"/>
    <property type="evidence" value="ECO:0007669"/>
    <property type="project" value="TreeGrafter"/>
</dbReference>
<evidence type="ECO:0000259" key="2">
    <source>
        <dbReference type="Pfam" id="PF03184"/>
    </source>
</evidence>
<keyword evidence="4" id="KW-1185">Reference proteome</keyword>
<dbReference type="InterPro" id="IPR036397">
    <property type="entry name" value="RNaseH_sf"/>
</dbReference>
<feature type="domain" description="DDE-1" evidence="2">
    <location>
        <begin position="231"/>
        <end position="382"/>
    </location>
</feature>